<dbReference type="EMBL" id="CP049866">
    <property type="protein sequence ID" value="QIK75898.1"/>
    <property type="molecule type" value="Genomic_DNA"/>
</dbReference>
<keyword evidence="3" id="KW-1185">Reference proteome</keyword>
<evidence type="ECO:0000256" key="1">
    <source>
        <dbReference type="SAM" id="MobiDB-lite"/>
    </source>
</evidence>
<organism evidence="2 3">
    <name type="scientific">Nocardioides piscis</name>
    <dbReference type="NCBI Taxonomy" id="2714938"/>
    <lineage>
        <taxon>Bacteria</taxon>
        <taxon>Bacillati</taxon>
        <taxon>Actinomycetota</taxon>
        <taxon>Actinomycetes</taxon>
        <taxon>Propionibacteriales</taxon>
        <taxon>Nocardioidaceae</taxon>
        <taxon>Nocardioides</taxon>
    </lineage>
</organism>
<evidence type="ECO:0000313" key="3">
    <source>
        <dbReference type="Proteomes" id="UP000502035"/>
    </source>
</evidence>
<evidence type="ECO:0000313" key="2">
    <source>
        <dbReference type="EMBL" id="QIK75898.1"/>
    </source>
</evidence>
<protein>
    <submittedName>
        <fullName evidence="2">Uncharacterized protein</fullName>
    </submittedName>
</protein>
<proteinExistence type="predicted"/>
<feature type="compositionally biased region" description="Low complexity" evidence="1">
    <location>
        <begin position="49"/>
        <end position="59"/>
    </location>
</feature>
<dbReference type="KEGG" id="npi:G7071_11040"/>
<sequence>MPTSPSGRPLPTRARARTLVAFLVLVVPGALLAGCSSDEEPRSGRTPRAGAASASQVSAAIPSEVKTDAKVAHVIGRLPGTRRKAVRQQVEAVIDRWWQRAYLTTGHARIDATRVFAGFTPGAQRRARFDRALMTSADLRAESVTPLMRKVRLDLLAVNGRARSVTARFDLRLRTSGEREGRLRMNGRLFLVHRPAGWRVFGYDVAKGWM</sequence>
<reference evidence="2 3" key="1">
    <citation type="submission" date="2020-03" db="EMBL/GenBank/DDBJ databases">
        <title>Nocardioides sp. nov., isolated from fish.</title>
        <authorList>
            <person name="Hyun D.-W."/>
            <person name="Bae J.-W."/>
        </authorList>
    </citation>
    <scope>NUCLEOTIDE SEQUENCE [LARGE SCALE GENOMIC DNA]</scope>
    <source>
        <strain evidence="2 3">HDW12A</strain>
    </source>
</reference>
<name>A0A6G7YGY4_9ACTN</name>
<gene>
    <name evidence="2" type="ORF">G7071_11040</name>
</gene>
<feature type="region of interest" description="Disordered" evidence="1">
    <location>
        <begin position="36"/>
        <end position="59"/>
    </location>
</feature>
<dbReference type="Proteomes" id="UP000502035">
    <property type="component" value="Chromosome"/>
</dbReference>
<dbReference type="RefSeq" id="WP_166318545.1">
    <property type="nucleotide sequence ID" value="NZ_CP049866.1"/>
</dbReference>
<accession>A0A6G7YGY4</accession>
<dbReference type="AlphaFoldDB" id="A0A6G7YGY4"/>